<evidence type="ECO:0000256" key="1">
    <source>
        <dbReference type="PIRSR" id="PIRSR601310-1"/>
    </source>
</evidence>
<name>A0A1Q2KZH3_9BACL</name>
<dbReference type="PANTHER" id="PTHR46648">
    <property type="entry name" value="HIT FAMILY PROTEIN 1"/>
    <property type="match status" value="1"/>
</dbReference>
<dbReference type="KEGG" id="pmar:B0X71_10995"/>
<dbReference type="GO" id="GO:0009117">
    <property type="term" value="P:nucleotide metabolic process"/>
    <property type="evidence" value="ECO:0007669"/>
    <property type="project" value="TreeGrafter"/>
</dbReference>
<protein>
    <submittedName>
        <fullName evidence="5">HIT family protein</fullName>
    </submittedName>
</protein>
<evidence type="ECO:0000313" key="5">
    <source>
        <dbReference type="EMBL" id="AQQ53546.1"/>
    </source>
</evidence>
<feature type="domain" description="HIT" evidence="4">
    <location>
        <begin position="6"/>
        <end position="112"/>
    </location>
</feature>
<dbReference type="InterPro" id="IPR036265">
    <property type="entry name" value="HIT-like_sf"/>
</dbReference>
<dbReference type="SUPFAM" id="SSF54197">
    <property type="entry name" value="HIT-like"/>
    <property type="match status" value="1"/>
</dbReference>
<dbReference type="AlphaFoldDB" id="A0A1Q2KZH3"/>
<evidence type="ECO:0000313" key="6">
    <source>
        <dbReference type="Proteomes" id="UP000188184"/>
    </source>
</evidence>
<dbReference type="InterPro" id="IPR001310">
    <property type="entry name" value="Histidine_triad_HIT"/>
</dbReference>
<keyword evidence="6" id="KW-1185">Reference proteome</keyword>
<feature type="active site" description="Tele-AMP-histidine intermediate" evidence="1">
    <location>
        <position position="99"/>
    </location>
</feature>
<feature type="short sequence motif" description="Histidine triad motif" evidence="2 3">
    <location>
        <begin position="97"/>
        <end position="101"/>
    </location>
</feature>
<dbReference type="Proteomes" id="UP000188184">
    <property type="component" value="Chromosome"/>
</dbReference>
<dbReference type="GO" id="GO:0003824">
    <property type="term" value="F:catalytic activity"/>
    <property type="evidence" value="ECO:0007669"/>
    <property type="project" value="InterPro"/>
</dbReference>
<dbReference type="InterPro" id="IPR011146">
    <property type="entry name" value="HIT-like"/>
</dbReference>
<dbReference type="PROSITE" id="PS51084">
    <property type="entry name" value="HIT_2"/>
    <property type="match status" value="1"/>
</dbReference>
<dbReference type="PANTHER" id="PTHR46648:SF1">
    <property type="entry name" value="ADENOSINE 5'-MONOPHOSPHORAMIDASE HNT1"/>
    <property type="match status" value="1"/>
</dbReference>
<organism evidence="5 6">
    <name type="scientific">Planococcus lenghuensis</name>
    <dbReference type="NCBI Taxonomy" id="2213202"/>
    <lineage>
        <taxon>Bacteria</taxon>
        <taxon>Bacillati</taxon>
        <taxon>Bacillota</taxon>
        <taxon>Bacilli</taxon>
        <taxon>Bacillales</taxon>
        <taxon>Caryophanaceae</taxon>
        <taxon>Planococcus</taxon>
    </lineage>
</organism>
<dbReference type="Pfam" id="PF01230">
    <property type="entry name" value="HIT"/>
    <property type="match status" value="1"/>
</dbReference>
<evidence type="ECO:0000256" key="2">
    <source>
        <dbReference type="PIRSR" id="PIRSR601310-3"/>
    </source>
</evidence>
<evidence type="ECO:0000256" key="3">
    <source>
        <dbReference type="PROSITE-ProRule" id="PRU00464"/>
    </source>
</evidence>
<dbReference type="RefSeq" id="WP_077589443.1">
    <property type="nucleotide sequence ID" value="NZ_CP019640.1"/>
</dbReference>
<sequence>MKLTCIFCDYTAIPEQKIIFENDWCVFLQMPQDILEGSGVIIPKAHKETVFDLSEAEWKATYTLLEKVKPYLDSHFLPAGYSVGWNCYQVGGQSIPHAHLHVIPRYADEPFAGKGIRNWFKNEANRRPGQRAY</sequence>
<gene>
    <name evidence="5" type="ORF">B0X71_10995</name>
</gene>
<evidence type="ECO:0000259" key="4">
    <source>
        <dbReference type="PROSITE" id="PS51084"/>
    </source>
</evidence>
<dbReference type="EMBL" id="CP019640">
    <property type="protein sequence ID" value="AQQ53546.1"/>
    <property type="molecule type" value="Genomic_DNA"/>
</dbReference>
<dbReference type="OrthoDB" id="9784774at2"/>
<reference evidence="5 6" key="1">
    <citation type="submission" date="2017-02" db="EMBL/GenBank/DDBJ databases">
        <title>The complete genomic sequence of a novel cold adapted crude oil-degrading bacterium Planococcus qaidamina Y42.</title>
        <authorList>
            <person name="Yang R."/>
        </authorList>
    </citation>
    <scope>NUCLEOTIDE SEQUENCE [LARGE SCALE GENOMIC DNA]</scope>
    <source>
        <strain evidence="5 6">Y42</strain>
    </source>
</reference>
<proteinExistence type="predicted"/>
<accession>A0A1Q2KZH3</accession>
<dbReference type="Gene3D" id="3.30.428.10">
    <property type="entry name" value="HIT-like"/>
    <property type="match status" value="1"/>
</dbReference>